<protein>
    <submittedName>
        <fullName evidence="2">Uncharacterized protein</fullName>
    </submittedName>
</protein>
<accession>A0A0B2P314</accession>
<dbReference type="EMBL" id="KN670441">
    <property type="protein sequence ID" value="KHN02067.1"/>
    <property type="molecule type" value="Genomic_DNA"/>
</dbReference>
<evidence type="ECO:0000256" key="1">
    <source>
        <dbReference type="SAM" id="Phobius"/>
    </source>
</evidence>
<keyword evidence="1" id="KW-1133">Transmembrane helix</keyword>
<keyword evidence="1" id="KW-0472">Membrane</keyword>
<reference evidence="2" key="1">
    <citation type="submission" date="2014-07" db="EMBL/GenBank/DDBJ databases">
        <title>Identification of a novel salt tolerance gene in wild soybean by whole-genome sequencing.</title>
        <authorList>
            <person name="Lam H.-M."/>
            <person name="Qi X."/>
            <person name="Li M.-W."/>
            <person name="Liu X."/>
            <person name="Xie M."/>
            <person name="Ni M."/>
            <person name="Xu X."/>
        </authorList>
    </citation>
    <scope>NUCLEOTIDE SEQUENCE [LARGE SCALE GENOMIC DNA]</scope>
    <source>
        <tissue evidence="2">Root</tissue>
    </source>
</reference>
<dbReference type="Proteomes" id="UP000053555">
    <property type="component" value="Unassembled WGS sequence"/>
</dbReference>
<organism evidence="2">
    <name type="scientific">Glycine soja</name>
    <name type="common">Wild soybean</name>
    <dbReference type="NCBI Taxonomy" id="3848"/>
    <lineage>
        <taxon>Eukaryota</taxon>
        <taxon>Viridiplantae</taxon>
        <taxon>Streptophyta</taxon>
        <taxon>Embryophyta</taxon>
        <taxon>Tracheophyta</taxon>
        <taxon>Spermatophyta</taxon>
        <taxon>Magnoliopsida</taxon>
        <taxon>eudicotyledons</taxon>
        <taxon>Gunneridae</taxon>
        <taxon>Pentapetalae</taxon>
        <taxon>rosids</taxon>
        <taxon>fabids</taxon>
        <taxon>Fabales</taxon>
        <taxon>Fabaceae</taxon>
        <taxon>Papilionoideae</taxon>
        <taxon>50 kb inversion clade</taxon>
        <taxon>NPAAA clade</taxon>
        <taxon>indigoferoid/millettioid clade</taxon>
        <taxon>Phaseoleae</taxon>
        <taxon>Glycine</taxon>
        <taxon>Glycine subgen. Soja</taxon>
    </lineage>
</organism>
<gene>
    <name evidence="2" type="ORF">glysoja_046336</name>
</gene>
<evidence type="ECO:0000313" key="2">
    <source>
        <dbReference type="EMBL" id="KHN02067.1"/>
    </source>
</evidence>
<feature type="transmembrane region" description="Helical" evidence="1">
    <location>
        <begin position="20"/>
        <end position="41"/>
    </location>
</feature>
<keyword evidence="1" id="KW-0812">Transmembrane</keyword>
<proteinExistence type="predicted"/>
<sequence length="73" mass="8470">MASPEWRRRDNKHDFIDYKLGRILVIEVGFVLYAIFITTTCKMMVKAIHHNHSLARVAPEQPEPPQGEAMHQV</sequence>
<dbReference type="AlphaFoldDB" id="A0A0B2P314"/>
<name>A0A0B2P314_GLYSO</name>